<organism evidence="3 4">
    <name type="scientific">Kosmotoga pacifica</name>
    <dbReference type="NCBI Taxonomy" id="1330330"/>
    <lineage>
        <taxon>Bacteria</taxon>
        <taxon>Thermotogati</taxon>
        <taxon>Thermotogota</taxon>
        <taxon>Thermotogae</taxon>
        <taxon>Kosmotogales</taxon>
        <taxon>Kosmotogaceae</taxon>
        <taxon>Kosmotoga</taxon>
    </lineage>
</organism>
<gene>
    <name evidence="3" type="ORF">IX53_06875</name>
</gene>
<dbReference type="AlphaFoldDB" id="A0A0G2Z7L1"/>
<feature type="transmembrane region" description="Helical" evidence="1">
    <location>
        <begin position="7"/>
        <end position="28"/>
    </location>
</feature>
<dbReference type="GO" id="GO:0004674">
    <property type="term" value="F:protein serine/threonine kinase activity"/>
    <property type="evidence" value="ECO:0007669"/>
    <property type="project" value="TreeGrafter"/>
</dbReference>
<dbReference type="GO" id="GO:0005737">
    <property type="term" value="C:cytoplasm"/>
    <property type="evidence" value="ECO:0007669"/>
    <property type="project" value="TreeGrafter"/>
</dbReference>
<dbReference type="InterPro" id="IPR002035">
    <property type="entry name" value="VWF_A"/>
</dbReference>
<dbReference type="PATRIC" id="fig|1330330.3.peg.1392"/>
<dbReference type="OrthoDB" id="46632at2"/>
<name>A0A0G2Z7L1_9BACT</name>
<dbReference type="Proteomes" id="UP000035159">
    <property type="component" value="Chromosome"/>
</dbReference>
<keyword evidence="1" id="KW-0812">Transmembrane</keyword>
<dbReference type="InterPro" id="IPR052969">
    <property type="entry name" value="Thr-specific_kinase-like"/>
</dbReference>
<sequence>MKIVTRLIIISVVILILASCGIIPTLLLRIPLDPIGLKVPVAWGDAFEIFVTVDRLPVSIPILNPVDTAMPVKLRMSIPGYSGELNPDSLLLFEDGRAQGFVLLKETEVRIGVDIVFLVDITGSMGTEIQGVKDSMTDFLNDLATAGIDVKVGIVPYGDYVPADPTTSDNIGFTPSYLGLVSPTEAASYTQQLAAGWGADGPENAYGAIMFAWNNMAWRPGSQRMFIMLTDAFSHYTGDQPVTIAWPNGYDPSNDFNPKYTKADVLSAILGYATFHIIASTGDYYYTTDTDFSHPGDPREIADLTGGLIIYQDPLGEPDLSSIGITEYILSSWLVFFETRSYDDPHNLDLYIELPDTSQGQKHLFGVTY</sequence>
<dbReference type="KEGG" id="kpf:IX53_06875"/>
<keyword evidence="1" id="KW-0472">Membrane</keyword>
<dbReference type="EMBL" id="CP011232">
    <property type="protein sequence ID" value="AKI97585.1"/>
    <property type="molecule type" value="Genomic_DNA"/>
</dbReference>
<accession>A0A0G2Z7L1</accession>
<evidence type="ECO:0000256" key="1">
    <source>
        <dbReference type="SAM" id="Phobius"/>
    </source>
</evidence>
<dbReference type="RefSeq" id="WP_047754720.1">
    <property type="nucleotide sequence ID" value="NZ_CAJUHA010000017.1"/>
</dbReference>
<keyword evidence="1" id="KW-1133">Transmembrane helix</keyword>
<reference evidence="3 4" key="1">
    <citation type="submission" date="2015-04" db="EMBL/GenBank/DDBJ databases">
        <title>Complete Genome Sequence of Kosmotoga pacifica SLHLJ1.</title>
        <authorList>
            <person name="Jiang L.J."/>
            <person name="Shao Z.Z."/>
            <person name="Jebbar M."/>
        </authorList>
    </citation>
    <scope>NUCLEOTIDE SEQUENCE [LARGE SCALE GENOMIC DNA]</scope>
    <source>
        <strain evidence="3 4">SLHLJ1</strain>
    </source>
</reference>
<dbReference type="STRING" id="1330330.IX53_06875"/>
<dbReference type="PROSITE" id="PS50234">
    <property type="entry name" value="VWFA"/>
    <property type="match status" value="1"/>
</dbReference>
<dbReference type="PANTHER" id="PTHR47763">
    <property type="entry name" value="ALPHA-PROTEIN KINASE VWKA"/>
    <property type="match status" value="1"/>
</dbReference>
<keyword evidence="4" id="KW-1185">Reference proteome</keyword>
<dbReference type="InterPro" id="IPR036465">
    <property type="entry name" value="vWFA_dom_sf"/>
</dbReference>
<dbReference type="PANTHER" id="PTHR47763:SF1">
    <property type="entry name" value="DUF659 DOMAIN-CONTAINING PROTEIN"/>
    <property type="match status" value="1"/>
</dbReference>
<dbReference type="SMART" id="SM00327">
    <property type="entry name" value="VWA"/>
    <property type="match status" value="1"/>
</dbReference>
<protein>
    <recommendedName>
        <fullName evidence="2">VWFA domain-containing protein</fullName>
    </recommendedName>
</protein>
<dbReference type="Gene3D" id="3.40.50.410">
    <property type="entry name" value="von Willebrand factor, type A domain"/>
    <property type="match status" value="1"/>
</dbReference>
<evidence type="ECO:0000259" key="2">
    <source>
        <dbReference type="PROSITE" id="PS50234"/>
    </source>
</evidence>
<dbReference type="PROSITE" id="PS51257">
    <property type="entry name" value="PROKAR_LIPOPROTEIN"/>
    <property type="match status" value="1"/>
</dbReference>
<feature type="domain" description="VWFA" evidence="2">
    <location>
        <begin position="114"/>
        <end position="232"/>
    </location>
</feature>
<dbReference type="SUPFAM" id="SSF53300">
    <property type="entry name" value="vWA-like"/>
    <property type="match status" value="1"/>
</dbReference>
<evidence type="ECO:0000313" key="4">
    <source>
        <dbReference type="Proteomes" id="UP000035159"/>
    </source>
</evidence>
<dbReference type="CDD" id="cd00198">
    <property type="entry name" value="vWFA"/>
    <property type="match status" value="1"/>
</dbReference>
<evidence type="ECO:0000313" key="3">
    <source>
        <dbReference type="EMBL" id="AKI97585.1"/>
    </source>
</evidence>
<proteinExistence type="predicted"/>